<dbReference type="Proteomes" id="UP000594873">
    <property type="component" value="Chromosome"/>
</dbReference>
<reference evidence="3 4" key="1">
    <citation type="submission" date="2020-11" db="EMBL/GenBank/DDBJ databases">
        <title>Genome seq and assembly of Sphingosinicella sp.</title>
        <authorList>
            <person name="Chhetri G."/>
        </authorList>
    </citation>
    <scope>NUCLEOTIDE SEQUENCE [LARGE SCALE GENOMIC DNA]</scope>
    <source>
        <strain evidence="3 4">UDD2</strain>
    </source>
</reference>
<dbReference type="SUPFAM" id="SSF55961">
    <property type="entry name" value="Bet v1-like"/>
    <property type="match status" value="1"/>
</dbReference>
<comment type="similarity">
    <text evidence="1">Belongs to the ribosome association toxin RatA family.</text>
</comment>
<organism evidence="3 4">
    <name type="scientific">Allosphingosinicella flava</name>
    <dbReference type="NCBI Taxonomy" id="2771430"/>
    <lineage>
        <taxon>Bacteria</taxon>
        <taxon>Pseudomonadati</taxon>
        <taxon>Pseudomonadota</taxon>
        <taxon>Alphaproteobacteria</taxon>
        <taxon>Sphingomonadales</taxon>
        <taxon>Sphingomonadaceae</taxon>
        <taxon>Allosphingosinicella</taxon>
    </lineage>
</organism>
<dbReference type="Gene3D" id="3.30.530.20">
    <property type="match status" value="1"/>
</dbReference>
<dbReference type="AlphaFoldDB" id="A0A7T2LM94"/>
<sequence length="216" mass="23560">MPLNDFTRDLTGKQKAAAAIGAGAFLIGAAAAVVAASRANEGERSDTAPGSAARKNRFGKYAVVARAITIDRPRAELYAFWRDFQNLPQFMEDVESIEPTGQDRDIWTIRGPAGKSFRVETEVSEEREGEFIAWRSVEGSEIDTQGKVTFTDAPSGRGTVVEAIIAYDPPGGNAGRAIAKLFQHEPGIQARRELRRFKMLMETGEIATAANRREDA</sequence>
<evidence type="ECO:0000313" key="3">
    <source>
        <dbReference type="EMBL" id="QPQ55314.1"/>
    </source>
</evidence>
<feature type="domain" description="Coenzyme Q-binding protein COQ10 START" evidence="2">
    <location>
        <begin position="70"/>
        <end position="182"/>
    </location>
</feature>
<dbReference type="PANTHER" id="PTHR33824">
    <property type="entry name" value="POLYKETIDE CYCLASE/DEHYDRASE AND LIPID TRANSPORT SUPERFAMILY PROTEIN"/>
    <property type="match status" value="1"/>
</dbReference>
<proteinExistence type="inferred from homology"/>
<dbReference type="InterPro" id="IPR023393">
    <property type="entry name" value="START-like_dom_sf"/>
</dbReference>
<dbReference type="CDD" id="cd07817">
    <property type="entry name" value="SRPBCC_8"/>
    <property type="match status" value="1"/>
</dbReference>
<accession>A0A7T2LM94</accession>
<evidence type="ECO:0000313" key="4">
    <source>
        <dbReference type="Proteomes" id="UP000594873"/>
    </source>
</evidence>
<dbReference type="KEGG" id="sflv:IC614_01480"/>
<protein>
    <submittedName>
        <fullName evidence="3">SRPBCC family protein</fullName>
    </submittedName>
</protein>
<dbReference type="InterPro" id="IPR005031">
    <property type="entry name" value="COQ10_START"/>
</dbReference>
<dbReference type="RefSeq" id="WP_200971989.1">
    <property type="nucleotide sequence ID" value="NZ_CP065592.1"/>
</dbReference>
<keyword evidence="4" id="KW-1185">Reference proteome</keyword>
<dbReference type="PANTHER" id="PTHR33824:SF7">
    <property type="entry name" value="POLYKETIDE CYCLASE_DEHYDRASE AND LIPID TRANSPORT SUPERFAMILY PROTEIN"/>
    <property type="match status" value="1"/>
</dbReference>
<name>A0A7T2LM94_9SPHN</name>
<evidence type="ECO:0000256" key="1">
    <source>
        <dbReference type="ARBA" id="ARBA00008918"/>
    </source>
</evidence>
<dbReference type="InterPro" id="IPR047137">
    <property type="entry name" value="ORF3"/>
</dbReference>
<gene>
    <name evidence="3" type="ORF">IC614_01480</name>
</gene>
<dbReference type="Pfam" id="PF03364">
    <property type="entry name" value="Polyketide_cyc"/>
    <property type="match status" value="1"/>
</dbReference>
<dbReference type="EMBL" id="CP065592">
    <property type="protein sequence ID" value="QPQ55314.1"/>
    <property type="molecule type" value="Genomic_DNA"/>
</dbReference>
<evidence type="ECO:0000259" key="2">
    <source>
        <dbReference type="Pfam" id="PF03364"/>
    </source>
</evidence>